<accession>W9QRC6</accession>
<organism evidence="2 3">
    <name type="scientific">Morus notabilis</name>
    <dbReference type="NCBI Taxonomy" id="981085"/>
    <lineage>
        <taxon>Eukaryota</taxon>
        <taxon>Viridiplantae</taxon>
        <taxon>Streptophyta</taxon>
        <taxon>Embryophyta</taxon>
        <taxon>Tracheophyta</taxon>
        <taxon>Spermatophyta</taxon>
        <taxon>Magnoliopsida</taxon>
        <taxon>eudicotyledons</taxon>
        <taxon>Gunneridae</taxon>
        <taxon>Pentapetalae</taxon>
        <taxon>rosids</taxon>
        <taxon>fabids</taxon>
        <taxon>Rosales</taxon>
        <taxon>Moraceae</taxon>
        <taxon>Moreae</taxon>
        <taxon>Morus</taxon>
    </lineage>
</organism>
<dbReference type="AlphaFoldDB" id="W9QRC6"/>
<proteinExistence type="predicted"/>
<evidence type="ECO:0000313" key="3">
    <source>
        <dbReference type="Proteomes" id="UP000030645"/>
    </source>
</evidence>
<protein>
    <submittedName>
        <fullName evidence="2">Uncharacterized protein</fullName>
    </submittedName>
</protein>
<evidence type="ECO:0000256" key="1">
    <source>
        <dbReference type="SAM" id="MobiDB-lite"/>
    </source>
</evidence>
<sequence>MILPIGSSPIGINHTEPPQCIDDGVQLGFFQYLPHMLIRQESQQTSSQHPDLLQGSADSAVSGRKRERFPTTQKYQQGFEDHMEVDSSGAKAENNMGPDNTFKKQRRF</sequence>
<name>W9QRC6_9ROSA</name>
<dbReference type="EMBL" id="KE343600">
    <property type="protein sequence ID" value="EXB36925.1"/>
    <property type="molecule type" value="Genomic_DNA"/>
</dbReference>
<reference evidence="3" key="1">
    <citation type="submission" date="2013-01" db="EMBL/GenBank/DDBJ databases">
        <title>Draft Genome Sequence of a Mulberry Tree, Morus notabilis C.K. Schneid.</title>
        <authorList>
            <person name="He N."/>
            <person name="Zhao S."/>
        </authorList>
    </citation>
    <scope>NUCLEOTIDE SEQUENCE</scope>
</reference>
<evidence type="ECO:0000313" key="2">
    <source>
        <dbReference type="EMBL" id="EXB36925.1"/>
    </source>
</evidence>
<feature type="region of interest" description="Disordered" evidence="1">
    <location>
        <begin position="41"/>
        <end position="108"/>
    </location>
</feature>
<keyword evidence="3" id="KW-1185">Reference proteome</keyword>
<dbReference type="Proteomes" id="UP000030645">
    <property type="component" value="Unassembled WGS sequence"/>
</dbReference>
<gene>
    <name evidence="2" type="ORF">L484_016530</name>
</gene>